<organism evidence="1 2">
    <name type="scientific">Burkholderia ubonensis</name>
    <dbReference type="NCBI Taxonomy" id="101571"/>
    <lineage>
        <taxon>Bacteria</taxon>
        <taxon>Pseudomonadati</taxon>
        <taxon>Pseudomonadota</taxon>
        <taxon>Betaproteobacteria</taxon>
        <taxon>Burkholderiales</taxon>
        <taxon>Burkholderiaceae</taxon>
        <taxon>Burkholderia</taxon>
        <taxon>Burkholderia cepacia complex</taxon>
    </lineage>
</organism>
<accession>A0A1R1J6Y3</accession>
<reference evidence="1 2" key="1">
    <citation type="submission" date="2017-01" db="EMBL/GenBank/DDBJ databases">
        <title>Phylogeographic, genomic and meropenem susceptibility analysis of Burkholderia ubonensis.</title>
        <authorList>
            <person name="Price E.P."/>
            <person name="Sarovich D.S."/>
            <person name="Webb J.R."/>
            <person name="Hall C.M."/>
            <person name="Sahl J.W."/>
            <person name="Kaestli M."/>
            <person name="Mayo M."/>
            <person name="Harrington G."/>
            <person name="Baker A.L."/>
            <person name="Sidak-Loftis L.C."/>
            <person name="Lummis M."/>
            <person name="Schupp J.M."/>
            <person name="Gillece J.D."/>
            <person name="Tuanyok A."/>
            <person name="Warner J."/>
            <person name="Busch J.D."/>
            <person name="Keim P."/>
            <person name="Currie B.J."/>
            <person name="Wagner D.M."/>
        </authorList>
    </citation>
    <scope>NUCLEOTIDE SEQUENCE [LARGE SCALE GENOMIC DNA]</scope>
    <source>
        <strain evidence="1 2">A21</strain>
    </source>
</reference>
<name>A0A1R1J6Y3_9BURK</name>
<sequence length="92" mass="9751">MPKMMALKGNLTTTGGQVLDGNHSDLDNGQPYTYHMGLASCGHCSQTGPIFGTANTWSIGSTHGVLDGDIVMCACPHGNNRVIARSTTYYCE</sequence>
<gene>
    <name evidence="1" type="ORF">BW685_21575</name>
</gene>
<evidence type="ECO:0008006" key="3">
    <source>
        <dbReference type="Google" id="ProtNLM"/>
    </source>
</evidence>
<comment type="caution">
    <text evidence="1">The sequence shown here is derived from an EMBL/GenBank/DDBJ whole genome shotgun (WGS) entry which is preliminary data.</text>
</comment>
<proteinExistence type="predicted"/>
<dbReference type="Proteomes" id="UP000187194">
    <property type="component" value="Unassembled WGS sequence"/>
</dbReference>
<dbReference type="EMBL" id="MTJZ01000034">
    <property type="protein sequence ID" value="OMG71029.1"/>
    <property type="molecule type" value="Genomic_DNA"/>
</dbReference>
<evidence type="ECO:0000313" key="2">
    <source>
        <dbReference type="Proteomes" id="UP000187194"/>
    </source>
</evidence>
<protein>
    <recommendedName>
        <fullName evidence="3">PAAR domain-containing protein</fullName>
    </recommendedName>
</protein>
<dbReference type="AlphaFoldDB" id="A0A1R1J6Y3"/>
<evidence type="ECO:0000313" key="1">
    <source>
        <dbReference type="EMBL" id="OMG71029.1"/>
    </source>
</evidence>
<dbReference type="CDD" id="cd14744">
    <property type="entry name" value="PAAR_CT_2"/>
    <property type="match status" value="1"/>
</dbReference>